<dbReference type="RefSeq" id="WP_181568537.1">
    <property type="nucleotide sequence ID" value="NZ_CP059322.2"/>
</dbReference>
<dbReference type="SUPFAM" id="SSF52218">
    <property type="entry name" value="Flavoproteins"/>
    <property type="match status" value="1"/>
</dbReference>
<dbReference type="EMBL" id="CP059322">
    <property type="protein sequence ID" value="QLQ36017.1"/>
    <property type="molecule type" value="Genomic_DNA"/>
</dbReference>
<dbReference type="InterPro" id="IPR050712">
    <property type="entry name" value="NAD(P)H-dep_reductase"/>
</dbReference>
<proteinExistence type="predicted"/>
<feature type="domain" description="NADPH-dependent FMN reductase-like" evidence="1">
    <location>
        <begin position="11"/>
        <end position="144"/>
    </location>
</feature>
<dbReference type="GO" id="GO:0016491">
    <property type="term" value="F:oxidoreductase activity"/>
    <property type="evidence" value="ECO:0007669"/>
    <property type="project" value="UniProtKB-KW"/>
</dbReference>
<dbReference type="KEGG" id="mfeu:H1D33_22100"/>
<dbReference type="EC" id="1.-.-.-" evidence="2"/>
<dbReference type="InterPro" id="IPR029039">
    <property type="entry name" value="Flavoprotein-like_sf"/>
</dbReference>
<dbReference type="AlphaFoldDB" id="A0A7L6B252"/>
<evidence type="ECO:0000259" key="1">
    <source>
        <dbReference type="Pfam" id="PF03358"/>
    </source>
</evidence>
<evidence type="ECO:0000313" key="3">
    <source>
        <dbReference type="Proteomes" id="UP000510844"/>
    </source>
</evidence>
<dbReference type="Proteomes" id="UP000510844">
    <property type="component" value="Chromosome"/>
</dbReference>
<keyword evidence="3" id="KW-1185">Reference proteome</keyword>
<dbReference type="Pfam" id="PF03358">
    <property type="entry name" value="FMN_red"/>
    <property type="match status" value="1"/>
</dbReference>
<reference evidence="2 3" key="2">
    <citation type="journal article" date="2021" name="Mar. Drugs">
        <title>A New Micromonospora Strain with Antibiotic Activity Isolated from the Microbiome of a Mid-Atlantic Deep-Sea Sponge.</title>
        <authorList>
            <person name="Back C.R."/>
            <person name="Stennett H.L."/>
            <person name="Williams S.E."/>
            <person name="Wang L."/>
            <person name="Ojeda Gomez J."/>
            <person name="Abdulle O.M."/>
            <person name="Duffy T."/>
            <person name="Neal C."/>
            <person name="Mantell J."/>
            <person name="Jepson M.A."/>
            <person name="Hendry K.R."/>
            <person name="Powell D."/>
            <person name="Stach J.E.M."/>
            <person name="Essex-Lopresti A.E."/>
            <person name="Willis C.L."/>
            <person name="Curnow P."/>
            <person name="Race P.R."/>
        </authorList>
    </citation>
    <scope>NUCLEOTIDE SEQUENCE [LARGE SCALE GENOMIC DNA]</scope>
    <source>
        <strain evidence="2 3">28ISP2-46</strain>
    </source>
</reference>
<sequence>MPEQPTPYVLAVITASVRPDRIGPTVTGWLLRRLDRHPGAEVDHVDLADLDLPGDLAGGGDAERFTKRIARADAFVVVTPEYNHGYPGPLKTAIDTAYAEWRAKPLGFVSYGGASGGLRAVEQLRGVLAELHVTTMRTGVMVPDVHAAFDAHGELRRPGPAEAGLAEMLGQLDWWAHTLRRGRTDRPYLG</sequence>
<name>A0A7L6B252_9ACTN</name>
<dbReference type="Gene3D" id="3.40.50.360">
    <property type="match status" value="1"/>
</dbReference>
<dbReference type="GO" id="GO:0010181">
    <property type="term" value="F:FMN binding"/>
    <property type="evidence" value="ECO:0007669"/>
    <property type="project" value="TreeGrafter"/>
</dbReference>
<evidence type="ECO:0000313" key="2">
    <source>
        <dbReference type="EMBL" id="QLQ36017.1"/>
    </source>
</evidence>
<dbReference type="PANTHER" id="PTHR30543:SF21">
    <property type="entry name" value="NAD(P)H-DEPENDENT FMN REDUCTASE LOT6"/>
    <property type="match status" value="1"/>
</dbReference>
<dbReference type="GO" id="GO:0005829">
    <property type="term" value="C:cytosol"/>
    <property type="evidence" value="ECO:0007669"/>
    <property type="project" value="TreeGrafter"/>
</dbReference>
<gene>
    <name evidence="2" type="ORF">H1D33_22100</name>
</gene>
<dbReference type="PANTHER" id="PTHR30543">
    <property type="entry name" value="CHROMATE REDUCTASE"/>
    <property type="match status" value="1"/>
</dbReference>
<dbReference type="InterPro" id="IPR005025">
    <property type="entry name" value="FMN_Rdtase-like_dom"/>
</dbReference>
<protein>
    <submittedName>
        <fullName evidence="2">NAD(P)H-dependent oxidoreductase</fullName>
        <ecNumber evidence="2">1.-.-.-</ecNumber>
    </submittedName>
</protein>
<organism evidence="2 3">
    <name type="scientific">Micromonospora robiginosa</name>
    <dbReference type="NCBI Taxonomy" id="2749844"/>
    <lineage>
        <taxon>Bacteria</taxon>
        <taxon>Bacillati</taxon>
        <taxon>Actinomycetota</taxon>
        <taxon>Actinomycetes</taxon>
        <taxon>Micromonosporales</taxon>
        <taxon>Micromonosporaceae</taxon>
        <taxon>Micromonospora</taxon>
    </lineage>
</organism>
<keyword evidence="2" id="KW-0560">Oxidoreductase</keyword>
<accession>A0A7L6B252</accession>
<reference evidence="3" key="1">
    <citation type="submission" date="2020-07" db="EMBL/GenBank/DDBJ databases">
        <title>A new Micromonospora strain with potent antibiotic activity isolated from the microbiome of a mid-Atlantic deep-sea sponge.</title>
        <authorList>
            <person name="Back C.R."/>
            <person name="Stennett H.L."/>
            <person name="Williams S.E."/>
            <person name="Wang L."/>
            <person name="Ojeda Gomez J."/>
            <person name="Abdulle O.M."/>
            <person name="Duffy T."/>
            <person name="Hendry K.R."/>
            <person name="Powell D."/>
            <person name="Stach J.E."/>
            <person name="Essex-Lopresti A.E."/>
            <person name="Willis C.L."/>
            <person name="Curnow P."/>
            <person name="Race P.R."/>
        </authorList>
    </citation>
    <scope>NUCLEOTIDE SEQUENCE [LARGE SCALE GENOMIC DNA]</scope>
    <source>
        <strain evidence="3">28ISP2-46</strain>
    </source>
</reference>